<sequence length="654" mass="67993">MAHSTADAPRSHPDRDPSADSGREADTCPDPNPAASPTLTAGAAALHLVRGSLNRSRAAAFRLAWWTLVSAAPALVSGKALALAVDEGFLAHRPATAALYLAVFALCALCGAWASRQTYPALAEIVEPLRDRILGDVVRGTLRRAVVPGARCDGADAVVVAQLTRQVEVVRDALAGQLMLVWQFVLTTGAVIVGTALIAPAAMPLVAVPLLLALGVFAVLAPATLRRQHAAFQAEEILAHRAVTTVGALRDIVATGTHDRAEQEVLEAVQAHLLASRKLATVAAVRRLIVGLGAHSPLLLVVLAAPYLTDHGMTPGDVVGVLTYVLSTLEPAVRLLVQGVGASWLRLSVAAQRLAGAARSPATPETPAHPLEPADGSVFTSGVTFAYGRDSAPILDGLELTLAHGEQLAVVGPSGVGKSTTADILAGILQPDQGRILLGGVPLGRIARDDLSRARALLPQNPYVFAGTLRENLSVLAPGTADDVIDSTVEELGLGRVVRRLGGLDGQVDPSALSSGERQLVALARVHLSSATLVILDEATRHLDAEAEQRVEEAFRRRPGTVVAIAHRIAPARRADKVLLLDGQRAWIGTHDTLLAEVPLYADLVGIWNTGITGPDGDGPGGTADGPDERDAGVGRVSYPGAASDRSPSRPSAD</sequence>
<feature type="domain" description="ABC transmembrane type-1" evidence="10">
    <location>
        <begin position="67"/>
        <end position="335"/>
    </location>
</feature>
<keyword evidence="3" id="KW-0547">Nucleotide-binding</keyword>
<gene>
    <name evidence="11" type="ORF">HUT05_01770</name>
</gene>
<evidence type="ECO:0000256" key="8">
    <source>
        <dbReference type="SAM" id="Phobius"/>
    </source>
</evidence>
<protein>
    <submittedName>
        <fullName evidence="11">ABC transporter ATP-binding protein</fullName>
    </submittedName>
</protein>
<dbReference type="SUPFAM" id="SSF52540">
    <property type="entry name" value="P-loop containing nucleoside triphosphate hydrolases"/>
    <property type="match status" value="1"/>
</dbReference>
<feature type="region of interest" description="Disordered" evidence="7">
    <location>
        <begin position="613"/>
        <end position="654"/>
    </location>
</feature>
<dbReference type="SMART" id="SM00382">
    <property type="entry name" value="AAA"/>
    <property type="match status" value="1"/>
</dbReference>
<evidence type="ECO:0000256" key="7">
    <source>
        <dbReference type="SAM" id="MobiDB-lite"/>
    </source>
</evidence>
<dbReference type="InterPro" id="IPR036640">
    <property type="entry name" value="ABC1_TM_sf"/>
</dbReference>
<feature type="transmembrane region" description="Helical" evidence="8">
    <location>
        <begin position="63"/>
        <end position="85"/>
    </location>
</feature>
<evidence type="ECO:0000313" key="12">
    <source>
        <dbReference type="Proteomes" id="UP000509418"/>
    </source>
</evidence>
<feature type="transmembrane region" description="Helical" evidence="8">
    <location>
        <begin position="97"/>
        <end position="114"/>
    </location>
</feature>
<feature type="domain" description="ABC transporter" evidence="9">
    <location>
        <begin position="378"/>
        <end position="607"/>
    </location>
</feature>
<dbReference type="GO" id="GO:0140359">
    <property type="term" value="F:ABC-type transporter activity"/>
    <property type="evidence" value="ECO:0007669"/>
    <property type="project" value="InterPro"/>
</dbReference>
<dbReference type="InterPro" id="IPR027417">
    <property type="entry name" value="P-loop_NTPase"/>
</dbReference>
<name>A0A7I0NT19_STRCX</name>
<dbReference type="PANTHER" id="PTHR24221">
    <property type="entry name" value="ATP-BINDING CASSETTE SUB-FAMILY B"/>
    <property type="match status" value="1"/>
</dbReference>
<dbReference type="GO" id="GO:0005886">
    <property type="term" value="C:plasma membrane"/>
    <property type="evidence" value="ECO:0007669"/>
    <property type="project" value="UniProtKB-SubCell"/>
</dbReference>
<keyword evidence="6 8" id="KW-0472">Membrane</keyword>
<dbReference type="GO" id="GO:0016887">
    <property type="term" value="F:ATP hydrolysis activity"/>
    <property type="evidence" value="ECO:0007669"/>
    <property type="project" value="InterPro"/>
</dbReference>
<dbReference type="RefSeq" id="WP_176573896.1">
    <property type="nucleotide sequence ID" value="NZ_CBDRGH010000018.1"/>
</dbReference>
<reference evidence="11 12" key="1">
    <citation type="submission" date="2020-06" db="EMBL/GenBank/DDBJ databases">
        <title>Genome mining for natural products.</title>
        <authorList>
            <person name="Zhang B."/>
            <person name="Shi J."/>
            <person name="Ge H."/>
        </authorList>
    </citation>
    <scope>NUCLEOTIDE SEQUENCE [LARGE SCALE GENOMIC DNA]</scope>
    <source>
        <strain evidence="11 12">NA02069</strain>
    </source>
</reference>
<dbReference type="Gene3D" id="3.40.50.300">
    <property type="entry name" value="P-loop containing nucleotide triphosphate hydrolases"/>
    <property type="match status" value="1"/>
</dbReference>
<dbReference type="InterPro" id="IPR039421">
    <property type="entry name" value="Type_1_exporter"/>
</dbReference>
<dbReference type="GO" id="GO:0034040">
    <property type="term" value="F:ATPase-coupled lipid transmembrane transporter activity"/>
    <property type="evidence" value="ECO:0007669"/>
    <property type="project" value="TreeGrafter"/>
</dbReference>
<dbReference type="CDD" id="cd03228">
    <property type="entry name" value="ABCC_MRP_Like"/>
    <property type="match status" value="1"/>
</dbReference>
<dbReference type="Pfam" id="PF00005">
    <property type="entry name" value="ABC_tran"/>
    <property type="match status" value="1"/>
</dbReference>
<dbReference type="Proteomes" id="UP000509418">
    <property type="component" value="Chromosome"/>
</dbReference>
<keyword evidence="2 8" id="KW-0812">Transmembrane</keyword>
<evidence type="ECO:0000313" key="11">
    <source>
        <dbReference type="EMBL" id="QKZ16212.1"/>
    </source>
</evidence>
<dbReference type="GO" id="GO:0005524">
    <property type="term" value="F:ATP binding"/>
    <property type="evidence" value="ECO:0007669"/>
    <property type="project" value="UniProtKB-KW"/>
</dbReference>
<evidence type="ECO:0000256" key="4">
    <source>
        <dbReference type="ARBA" id="ARBA00022840"/>
    </source>
</evidence>
<evidence type="ECO:0000256" key="5">
    <source>
        <dbReference type="ARBA" id="ARBA00022989"/>
    </source>
</evidence>
<keyword evidence="5 8" id="KW-1133">Transmembrane helix</keyword>
<keyword evidence="4 11" id="KW-0067">ATP-binding</keyword>
<dbReference type="PROSITE" id="PS50893">
    <property type="entry name" value="ABC_TRANSPORTER_2"/>
    <property type="match status" value="1"/>
</dbReference>
<evidence type="ECO:0000256" key="2">
    <source>
        <dbReference type="ARBA" id="ARBA00022692"/>
    </source>
</evidence>
<feature type="transmembrane region" description="Helical" evidence="8">
    <location>
        <begin position="205"/>
        <end position="225"/>
    </location>
</feature>
<evidence type="ECO:0000256" key="6">
    <source>
        <dbReference type="ARBA" id="ARBA00023136"/>
    </source>
</evidence>
<proteinExistence type="predicted"/>
<dbReference type="EMBL" id="CP056041">
    <property type="protein sequence ID" value="QKZ16212.1"/>
    <property type="molecule type" value="Genomic_DNA"/>
</dbReference>
<organism evidence="11 12">
    <name type="scientific">Streptomyces chartreusis</name>
    <dbReference type="NCBI Taxonomy" id="1969"/>
    <lineage>
        <taxon>Bacteria</taxon>
        <taxon>Bacillati</taxon>
        <taxon>Actinomycetota</taxon>
        <taxon>Actinomycetes</taxon>
        <taxon>Kitasatosporales</taxon>
        <taxon>Streptomycetaceae</taxon>
        <taxon>Streptomyces</taxon>
    </lineage>
</organism>
<comment type="subcellular location">
    <subcellularLocation>
        <location evidence="1">Cell membrane</location>
        <topology evidence="1">Multi-pass membrane protein</topology>
    </subcellularLocation>
</comment>
<dbReference type="InterPro" id="IPR003593">
    <property type="entry name" value="AAA+_ATPase"/>
</dbReference>
<feature type="compositionally biased region" description="Low complexity" evidence="7">
    <location>
        <begin position="642"/>
        <end position="654"/>
    </location>
</feature>
<dbReference type="PANTHER" id="PTHR24221:SF654">
    <property type="entry name" value="ATP-BINDING CASSETTE SUB-FAMILY B MEMBER 6"/>
    <property type="match status" value="1"/>
</dbReference>
<feature type="compositionally biased region" description="Gly residues" evidence="7">
    <location>
        <begin position="614"/>
        <end position="624"/>
    </location>
</feature>
<evidence type="ECO:0000259" key="10">
    <source>
        <dbReference type="PROSITE" id="PS50929"/>
    </source>
</evidence>
<dbReference type="Gene3D" id="1.20.1560.10">
    <property type="entry name" value="ABC transporter type 1, transmembrane domain"/>
    <property type="match status" value="1"/>
</dbReference>
<feature type="transmembrane region" description="Helical" evidence="8">
    <location>
        <begin position="288"/>
        <end position="308"/>
    </location>
</feature>
<dbReference type="InterPro" id="IPR003439">
    <property type="entry name" value="ABC_transporter-like_ATP-bd"/>
</dbReference>
<feature type="region of interest" description="Disordered" evidence="7">
    <location>
        <begin position="1"/>
        <end position="36"/>
    </location>
</feature>
<dbReference type="PROSITE" id="PS50929">
    <property type="entry name" value="ABC_TM1F"/>
    <property type="match status" value="1"/>
</dbReference>
<evidence type="ECO:0000259" key="9">
    <source>
        <dbReference type="PROSITE" id="PS50893"/>
    </source>
</evidence>
<dbReference type="InterPro" id="IPR011527">
    <property type="entry name" value="ABC1_TM_dom"/>
</dbReference>
<dbReference type="SUPFAM" id="SSF90123">
    <property type="entry name" value="ABC transporter transmembrane region"/>
    <property type="match status" value="1"/>
</dbReference>
<feature type="compositionally biased region" description="Basic and acidic residues" evidence="7">
    <location>
        <begin position="9"/>
        <end position="26"/>
    </location>
</feature>
<keyword evidence="12" id="KW-1185">Reference proteome</keyword>
<dbReference type="AlphaFoldDB" id="A0A7I0NT19"/>
<feature type="transmembrane region" description="Helical" evidence="8">
    <location>
        <begin position="180"/>
        <end position="199"/>
    </location>
</feature>
<evidence type="ECO:0000256" key="1">
    <source>
        <dbReference type="ARBA" id="ARBA00004651"/>
    </source>
</evidence>
<evidence type="ECO:0000256" key="3">
    <source>
        <dbReference type="ARBA" id="ARBA00022741"/>
    </source>
</evidence>
<accession>A0A7I0NT19</accession>